<dbReference type="CDD" id="cd22884">
    <property type="entry name" value="TOM22"/>
    <property type="match status" value="1"/>
</dbReference>
<evidence type="ECO:0000256" key="2">
    <source>
        <dbReference type="ARBA" id="ARBA00009874"/>
    </source>
</evidence>
<dbReference type="PANTHER" id="PTHR12504">
    <property type="entry name" value="MITOCHONDRIAL IMPORT RECEPTOR SUBUNIT TOM22"/>
    <property type="match status" value="1"/>
</dbReference>
<evidence type="ECO:0000256" key="12">
    <source>
        <dbReference type="SAM" id="MobiDB-lite"/>
    </source>
</evidence>
<comment type="subcellular location">
    <subcellularLocation>
        <location evidence="1">Mitochondrion outer membrane</location>
        <topology evidence="1">Single-pass membrane protein</topology>
    </subcellularLocation>
</comment>
<evidence type="ECO:0000256" key="6">
    <source>
        <dbReference type="ARBA" id="ARBA00022927"/>
    </source>
</evidence>
<keyword evidence="5" id="KW-1000">Mitochondrion outer membrane</keyword>
<dbReference type="GO" id="GO:0006886">
    <property type="term" value="P:intracellular protein transport"/>
    <property type="evidence" value="ECO:0007669"/>
    <property type="project" value="InterPro"/>
</dbReference>
<evidence type="ECO:0000256" key="11">
    <source>
        <dbReference type="ARBA" id="ARBA00023170"/>
    </source>
</evidence>
<keyword evidence="3" id="KW-0813">Transport</keyword>
<accession>A0A232M093</accession>
<evidence type="ECO:0000256" key="9">
    <source>
        <dbReference type="ARBA" id="ARBA00023128"/>
    </source>
</evidence>
<evidence type="ECO:0000256" key="8">
    <source>
        <dbReference type="ARBA" id="ARBA00023010"/>
    </source>
</evidence>
<organism evidence="13 14">
    <name type="scientific">Elaphomyces granulatus</name>
    <dbReference type="NCBI Taxonomy" id="519963"/>
    <lineage>
        <taxon>Eukaryota</taxon>
        <taxon>Fungi</taxon>
        <taxon>Dikarya</taxon>
        <taxon>Ascomycota</taxon>
        <taxon>Pezizomycotina</taxon>
        <taxon>Eurotiomycetes</taxon>
        <taxon>Eurotiomycetidae</taxon>
        <taxon>Eurotiales</taxon>
        <taxon>Elaphomycetaceae</taxon>
        <taxon>Elaphomyces</taxon>
    </lineage>
</organism>
<dbReference type="PANTHER" id="PTHR12504:SF0">
    <property type="entry name" value="MITOCHONDRIAL IMPORT RECEPTOR SUBUNIT TOM22 HOMOLOG"/>
    <property type="match status" value="1"/>
</dbReference>
<evidence type="ECO:0000256" key="5">
    <source>
        <dbReference type="ARBA" id="ARBA00022787"/>
    </source>
</evidence>
<feature type="compositionally biased region" description="Acidic residues" evidence="12">
    <location>
        <begin position="26"/>
        <end position="42"/>
    </location>
</feature>
<evidence type="ECO:0008006" key="15">
    <source>
        <dbReference type="Google" id="ProtNLM"/>
    </source>
</evidence>
<dbReference type="Proteomes" id="UP000243515">
    <property type="component" value="Unassembled WGS sequence"/>
</dbReference>
<keyword evidence="14" id="KW-1185">Reference proteome</keyword>
<protein>
    <recommendedName>
        <fullName evidence="15">Mitochondrial import receptor subunit tom22</fullName>
    </recommendedName>
</protein>
<evidence type="ECO:0000256" key="4">
    <source>
        <dbReference type="ARBA" id="ARBA00022692"/>
    </source>
</evidence>
<keyword evidence="4" id="KW-0812">Transmembrane</keyword>
<dbReference type="GO" id="GO:0008320">
    <property type="term" value="F:protein transmembrane transporter activity"/>
    <property type="evidence" value="ECO:0007669"/>
    <property type="project" value="EnsemblFungi"/>
</dbReference>
<comment type="similarity">
    <text evidence="2">Belongs to the Tom22 family.</text>
</comment>
<evidence type="ECO:0000256" key="7">
    <source>
        <dbReference type="ARBA" id="ARBA00022989"/>
    </source>
</evidence>
<reference evidence="13 14" key="1">
    <citation type="journal article" date="2015" name="Environ. Microbiol.">
        <title>Metagenome sequence of Elaphomyces granulatus from sporocarp tissue reveals Ascomycota ectomycorrhizal fingerprints of genome expansion and a Proteobacteria-rich microbiome.</title>
        <authorList>
            <person name="Quandt C.A."/>
            <person name="Kohler A."/>
            <person name="Hesse C.N."/>
            <person name="Sharpton T.J."/>
            <person name="Martin F."/>
            <person name="Spatafora J.W."/>
        </authorList>
    </citation>
    <scope>NUCLEOTIDE SEQUENCE [LARGE SCALE GENOMIC DNA]</scope>
    <source>
        <strain evidence="13 14">OSC145934</strain>
    </source>
</reference>
<keyword evidence="8" id="KW-0811">Translocation</keyword>
<keyword evidence="9" id="KW-0496">Mitochondrion</keyword>
<dbReference type="GO" id="GO:0030150">
    <property type="term" value="P:protein import into mitochondrial matrix"/>
    <property type="evidence" value="ECO:0007669"/>
    <property type="project" value="EnsemblFungi"/>
</dbReference>
<dbReference type="InterPro" id="IPR005683">
    <property type="entry name" value="Tom22"/>
</dbReference>
<dbReference type="EMBL" id="NPHW01003332">
    <property type="protein sequence ID" value="OXV09782.1"/>
    <property type="molecule type" value="Genomic_DNA"/>
</dbReference>
<feature type="region of interest" description="Disordered" evidence="12">
    <location>
        <begin position="1"/>
        <end position="42"/>
    </location>
</feature>
<evidence type="ECO:0000313" key="13">
    <source>
        <dbReference type="EMBL" id="OXV09782.1"/>
    </source>
</evidence>
<keyword evidence="10" id="KW-0472">Membrane</keyword>
<proteinExistence type="inferred from homology"/>
<dbReference type="GO" id="GO:0005742">
    <property type="term" value="C:mitochondrial outer membrane translocase complex"/>
    <property type="evidence" value="ECO:0007669"/>
    <property type="project" value="EnsemblFungi"/>
</dbReference>
<keyword evidence="7" id="KW-1133">Transmembrane helix</keyword>
<gene>
    <name evidence="13" type="ORF">Egran_02456</name>
</gene>
<name>A0A232M093_9EURO</name>
<dbReference type="Pfam" id="PF04281">
    <property type="entry name" value="Tom22"/>
    <property type="match status" value="1"/>
</dbReference>
<dbReference type="GO" id="GO:0045040">
    <property type="term" value="P:protein insertion into mitochondrial outer membrane"/>
    <property type="evidence" value="ECO:0007669"/>
    <property type="project" value="EnsemblFungi"/>
</dbReference>
<comment type="caution">
    <text evidence="13">The sequence shown here is derived from an EMBL/GenBank/DDBJ whole genome shotgun (WGS) entry which is preliminary data.</text>
</comment>
<evidence type="ECO:0000313" key="14">
    <source>
        <dbReference type="Proteomes" id="UP000243515"/>
    </source>
</evidence>
<keyword evidence="6" id="KW-0653">Protein transport</keyword>
<keyword evidence="11" id="KW-0675">Receptor</keyword>
<sequence length="154" mass="17068">MVKLTEVEDEHFTSEKPIPSKNDVLLAEEDDDDYTDTDSDITTDDSALDLENETLYERIAALKDIIPPQSRRRITSSVSSVTSFTRSSLLFSGKALWILSTSAFLLGVPWALAYAEEEQIAQIEREQGMIRGANEMLTPGVTAAQDRKSGQPTL</sequence>
<evidence type="ECO:0000256" key="10">
    <source>
        <dbReference type="ARBA" id="ARBA00023136"/>
    </source>
</evidence>
<evidence type="ECO:0000256" key="3">
    <source>
        <dbReference type="ARBA" id="ARBA00022448"/>
    </source>
</evidence>
<evidence type="ECO:0000256" key="1">
    <source>
        <dbReference type="ARBA" id="ARBA00004572"/>
    </source>
</evidence>
<dbReference type="AlphaFoldDB" id="A0A232M093"/>